<keyword evidence="1" id="KW-0812">Transmembrane</keyword>
<comment type="caution">
    <text evidence="3">The sequence shown here is derived from an EMBL/GenBank/DDBJ whole genome shotgun (WGS) entry which is preliminary data.</text>
</comment>
<keyword evidence="1" id="KW-0472">Membrane</keyword>
<evidence type="ECO:0000256" key="1">
    <source>
        <dbReference type="SAM" id="Phobius"/>
    </source>
</evidence>
<organism evidence="3 5">
    <name type="scientific">Vibrio anguillarum</name>
    <name type="common">Listonella anguillarum</name>
    <dbReference type="NCBI Taxonomy" id="55601"/>
    <lineage>
        <taxon>Bacteria</taxon>
        <taxon>Pseudomonadati</taxon>
        <taxon>Pseudomonadota</taxon>
        <taxon>Gammaproteobacteria</taxon>
        <taxon>Vibrionales</taxon>
        <taxon>Vibrionaceae</taxon>
        <taxon>Vibrio</taxon>
    </lineage>
</organism>
<dbReference type="EMBL" id="SCLC01000499">
    <property type="protein sequence ID" value="MBF4436961.1"/>
    <property type="molecule type" value="Genomic_DNA"/>
</dbReference>
<dbReference type="EMBL" id="RDPI01000019">
    <property type="protein sequence ID" value="MBF4374439.1"/>
    <property type="molecule type" value="Genomic_DNA"/>
</dbReference>
<dbReference type="Proteomes" id="UP000786185">
    <property type="component" value="Unassembled WGS sequence"/>
</dbReference>
<gene>
    <name evidence="2" type="ORF">EAY46_15325</name>
    <name evidence="3" type="ORF">ERJ77_21215</name>
</gene>
<name>A0AAW4BGP8_VIBAN</name>
<evidence type="ECO:0000313" key="5">
    <source>
        <dbReference type="Proteomes" id="UP000786185"/>
    </source>
</evidence>
<reference evidence="3 4" key="1">
    <citation type="journal article" date="2021" name="PeerJ">
        <title>Analysis of 44 Vibrio anguillarum genomes reveals high genetic diversity.</title>
        <authorList>
            <person name="Hansen M.J."/>
            <person name="Dalsgaard I."/>
        </authorList>
    </citation>
    <scope>NUCLEOTIDE SEQUENCE</scope>
    <source>
        <strain evidence="2 4">040915-1/1B</strain>
        <strain evidence="3">850617-1/1</strain>
    </source>
</reference>
<feature type="transmembrane region" description="Helical" evidence="1">
    <location>
        <begin position="31"/>
        <end position="51"/>
    </location>
</feature>
<dbReference type="Proteomes" id="UP000726136">
    <property type="component" value="Unassembled WGS sequence"/>
</dbReference>
<proteinExistence type="predicted"/>
<protein>
    <submittedName>
        <fullName evidence="3">Uncharacterized protein</fullName>
    </submittedName>
</protein>
<accession>A0AAW4BGP8</accession>
<evidence type="ECO:0000313" key="4">
    <source>
        <dbReference type="Proteomes" id="UP000726136"/>
    </source>
</evidence>
<dbReference type="AlphaFoldDB" id="A0AAW4BGP8"/>
<sequence length="76" mass="9335">MSDFDKFKQRILFLLLFVVIAPWFFLAEPDIVVSIGIYALIIIPFFVIWLVDYSKFKKSNFKTYEQYWHYHHNMHD</sequence>
<evidence type="ECO:0000313" key="3">
    <source>
        <dbReference type="EMBL" id="MBF4436961.1"/>
    </source>
</evidence>
<keyword evidence="4" id="KW-1185">Reference proteome</keyword>
<feature type="transmembrane region" description="Helical" evidence="1">
    <location>
        <begin position="7"/>
        <end position="25"/>
    </location>
</feature>
<keyword evidence="1" id="KW-1133">Transmembrane helix</keyword>
<evidence type="ECO:0000313" key="2">
    <source>
        <dbReference type="EMBL" id="MBF4374439.1"/>
    </source>
</evidence>